<feature type="compositionally biased region" description="Basic residues" evidence="1">
    <location>
        <begin position="225"/>
        <end position="238"/>
    </location>
</feature>
<dbReference type="AlphaFoldDB" id="B3RQT1"/>
<dbReference type="PANTHER" id="PTHR15131:SF3">
    <property type="entry name" value="SNRNA-ACTIVATING PROTEIN COMPLEX SUBUNIT 1"/>
    <property type="match status" value="1"/>
</dbReference>
<protein>
    <submittedName>
        <fullName evidence="2">Uncharacterized protein</fullName>
    </submittedName>
</protein>
<sequence>MATFEISSSYEFQMRIGGLYLLYSLYATQLCVPKVKIRLTEAMYRELNVFQETIRKHNLCLNSNQIISPSAENESEVILTRNAVSNAIDIESLQNLSEIHEQYDDLKKQIAANATGQLQQVVNVEDWRESLGRISGELIQELIDSVRNYEKQKKIRSEKSLLGSTHAVDNTYINEESTNHFNRRTEIVSAAYSTIKKPNRNSRRSMKEGKDHEEDNADRSEITRQGKRKYRSTKSARK</sequence>
<dbReference type="PANTHER" id="PTHR15131">
    <property type="entry name" value="SMALL NUCLEAR RNA ACTIVATING COMPLEX, POLYPEPTIDE 1"/>
    <property type="match status" value="1"/>
</dbReference>
<dbReference type="RefSeq" id="XP_002111288.1">
    <property type="nucleotide sequence ID" value="XM_002111252.1"/>
</dbReference>
<dbReference type="STRING" id="10228.B3RQT1"/>
<dbReference type="Proteomes" id="UP000009022">
    <property type="component" value="Unassembled WGS sequence"/>
</dbReference>
<dbReference type="InterPro" id="IPR019188">
    <property type="entry name" value="SNAPC1"/>
</dbReference>
<evidence type="ECO:0000256" key="1">
    <source>
        <dbReference type="SAM" id="MobiDB-lite"/>
    </source>
</evidence>
<dbReference type="InParanoid" id="B3RQT1"/>
<dbReference type="CTD" id="6751967"/>
<feature type="compositionally biased region" description="Basic and acidic residues" evidence="1">
    <location>
        <begin position="205"/>
        <end position="224"/>
    </location>
</feature>
<dbReference type="GeneID" id="6751967"/>
<feature type="region of interest" description="Disordered" evidence="1">
    <location>
        <begin position="193"/>
        <end position="238"/>
    </location>
</feature>
<proteinExistence type="predicted"/>
<dbReference type="Pfam" id="PF09808">
    <property type="entry name" value="SNAPC1"/>
    <property type="match status" value="1"/>
</dbReference>
<evidence type="ECO:0000313" key="2">
    <source>
        <dbReference type="EMBL" id="EDV27292.1"/>
    </source>
</evidence>
<name>B3RQT1_TRIAD</name>
<keyword evidence="3" id="KW-1185">Reference proteome</keyword>
<gene>
    <name evidence="2" type="ORF">TRIADDRAFT_55104</name>
</gene>
<dbReference type="EMBL" id="DS985243">
    <property type="protein sequence ID" value="EDV27292.1"/>
    <property type="molecule type" value="Genomic_DNA"/>
</dbReference>
<dbReference type="OrthoDB" id="20127at2759"/>
<dbReference type="KEGG" id="tad:TRIADDRAFT_55104"/>
<dbReference type="HOGENOM" id="CLU_1167185_0_0_1"/>
<reference evidence="2 3" key="1">
    <citation type="journal article" date="2008" name="Nature">
        <title>The Trichoplax genome and the nature of placozoans.</title>
        <authorList>
            <person name="Srivastava M."/>
            <person name="Begovic E."/>
            <person name="Chapman J."/>
            <person name="Putnam N.H."/>
            <person name="Hellsten U."/>
            <person name="Kawashima T."/>
            <person name="Kuo A."/>
            <person name="Mitros T."/>
            <person name="Salamov A."/>
            <person name="Carpenter M.L."/>
            <person name="Signorovitch A.Y."/>
            <person name="Moreno M.A."/>
            <person name="Kamm K."/>
            <person name="Grimwood J."/>
            <person name="Schmutz J."/>
            <person name="Shapiro H."/>
            <person name="Grigoriev I.V."/>
            <person name="Buss L.W."/>
            <person name="Schierwater B."/>
            <person name="Dellaporta S.L."/>
            <person name="Rokhsar D.S."/>
        </authorList>
    </citation>
    <scope>NUCLEOTIDE SEQUENCE [LARGE SCALE GENOMIC DNA]</scope>
    <source>
        <strain evidence="2 3">Grell-BS-1999</strain>
    </source>
</reference>
<organism evidence="2 3">
    <name type="scientific">Trichoplax adhaerens</name>
    <name type="common">Trichoplax reptans</name>
    <dbReference type="NCBI Taxonomy" id="10228"/>
    <lineage>
        <taxon>Eukaryota</taxon>
        <taxon>Metazoa</taxon>
        <taxon>Placozoa</taxon>
        <taxon>Uniplacotomia</taxon>
        <taxon>Trichoplacea</taxon>
        <taxon>Trichoplacidae</taxon>
        <taxon>Trichoplax</taxon>
    </lineage>
</organism>
<accession>B3RQT1</accession>
<evidence type="ECO:0000313" key="3">
    <source>
        <dbReference type="Proteomes" id="UP000009022"/>
    </source>
</evidence>
<dbReference type="PhylomeDB" id="B3RQT1"/>